<organism evidence="2 3">
    <name type="scientific">Belnapia arida</name>
    <dbReference type="NCBI Taxonomy" id="2804533"/>
    <lineage>
        <taxon>Bacteria</taxon>
        <taxon>Pseudomonadati</taxon>
        <taxon>Pseudomonadota</taxon>
        <taxon>Alphaproteobacteria</taxon>
        <taxon>Acetobacterales</taxon>
        <taxon>Roseomonadaceae</taxon>
        <taxon>Belnapia</taxon>
    </lineage>
</organism>
<feature type="transmembrane region" description="Helical" evidence="1">
    <location>
        <begin position="337"/>
        <end position="359"/>
    </location>
</feature>
<evidence type="ECO:0008006" key="4">
    <source>
        <dbReference type="Google" id="ProtNLM"/>
    </source>
</evidence>
<gene>
    <name evidence="2" type="ORF">JMJ56_24065</name>
</gene>
<keyword evidence="1" id="KW-0472">Membrane</keyword>
<protein>
    <recommendedName>
        <fullName evidence="4">Membrane protein involved in the export of O-antigen and teichoic acid</fullName>
    </recommendedName>
</protein>
<comment type="caution">
    <text evidence="2">The sequence shown here is derived from an EMBL/GenBank/DDBJ whole genome shotgun (WGS) entry which is preliminary data.</text>
</comment>
<sequence length="432" mass="45493">MRHSAIFVLLKAANTALATAWTFALTYSLVRVVGIEEYAVFTVVLAVAALVLQADLGLSVRLFARLRSDFIGRGGTTNAATRSAAAASFCIYLSLATLAAGVFAVATWRLGIGVAGSRPALVLFFTAAVLVLPITILKAALNAHDAFLLAEQVDFARRLLQLLLAVSLQLGVPLGTYAVANLVVILLALGALLAAVQMAGVLAGTQLGAGLRDLRADVGAIRASARLALCEFLIYAFPYGYLMLAFGSPATVVAFDMFFKVTRFGITAYMAGVEAMLPAQTRLYHGAAAVGLRRLVGITLLLLSVPFLAAIAAVGLYGDEIFSRLLDTAGLVSPWMRLHICIMLAFMLVQTASGGLLAALGFQLPLANRASATLGAMLLLSAGIWMVGGTFEAFISGYVLIYGCEAVSYAVLLRQVLRDRTRKGLPNLRGAS</sequence>
<name>A0ABS1U8S9_9PROT</name>
<feature type="transmembrane region" description="Helical" evidence="1">
    <location>
        <begin position="232"/>
        <end position="255"/>
    </location>
</feature>
<feature type="transmembrane region" description="Helical" evidence="1">
    <location>
        <begin position="162"/>
        <end position="180"/>
    </location>
</feature>
<evidence type="ECO:0000256" key="1">
    <source>
        <dbReference type="SAM" id="Phobius"/>
    </source>
</evidence>
<keyword evidence="1" id="KW-0812">Transmembrane</keyword>
<keyword evidence="3" id="KW-1185">Reference proteome</keyword>
<feature type="transmembrane region" description="Helical" evidence="1">
    <location>
        <begin position="120"/>
        <end position="141"/>
    </location>
</feature>
<reference evidence="2 3" key="1">
    <citation type="submission" date="2021-01" db="EMBL/GenBank/DDBJ databases">
        <title>Belnapia mucosa sp. nov. and Belnapia arida sp. nov., isolated from the Tabernas Desert (Almeria, Spain).</title>
        <authorList>
            <person name="Molina-Menor E."/>
            <person name="Vidal-Verdu A."/>
            <person name="Calonge A."/>
            <person name="Satari L."/>
            <person name="Pereto J."/>
            <person name="Porcar M."/>
        </authorList>
    </citation>
    <scope>NUCLEOTIDE SEQUENCE [LARGE SCALE GENOMIC DNA]</scope>
    <source>
        <strain evidence="2 3">T18</strain>
    </source>
</reference>
<proteinExistence type="predicted"/>
<dbReference type="Proteomes" id="UP000660885">
    <property type="component" value="Unassembled WGS sequence"/>
</dbReference>
<keyword evidence="1" id="KW-1133">Transmembrane helix</keyword>
<feature type="transmembrane region" description="Helical" evidence="1">
    <location>
        <begin position="393"/>
        <end position="413"/>
    </location>
</feature>
<dbReference type="RefSeq" id="WP_202834312.1">
    <property type="nucleotide sequence ID" value="NZ_JAETWB010000021.1"/>
</dbReference>
<evidence type="ECO:0000313" key="2">
    <source>
        <dbReference type="EMBL" id="MBL6081087.1"/>
    </source>
</evidence>
<feature type="transmembrane region" description="Helical" evidence="1">
    <location>
        <begin position="261"/>
        <end position="283"/>
    </location>
</feature>
<accession>A0ABS1U8S9</accession>
<feature type="transmembrane region" description="Helical" evidence="1">
    <location>
        <begin position="85"/>
        <end position="108"/>
    </location>
</feature>
<feature type="transmembrane region" description="Helical" evidence="1">
    <location>
        <begin position="38"/>
        <end position="64"/>
    </location>
</feature>
<feature type="transmembrane region" description="Helical" evidence="1">
    <location>
        <begin position="186"/>
        <end position="211"/>
    </location>
</feature>
<dbReference type="EMBL" id="JAETWB010000021">
    <property type="protein sequence ID" value="MBL6081087.1"/>
    <property type="molecule type" value="Genomic_DNA"/>
</dbReference>
<evidence type="ECO:0000313" key="3">
    <source>
        <dbReference type="Proteomes" id="UP000660885"/>
    </source>
</evidence>
<feature type="transmembrane region" description="Helical" evidence="1">
    <location>
        <begin position="366"/>
        <end position="387"/>
    </location>
</feature>
<feature type="transmembrane region" description="Helical" evidence="1">
    <location>
        <begin position="295"/>
        <end position="317"/>
    </location>
</feature>